<comment type="caution">
    <text evidence="2">The sequence shown here is derived from an EMBL/GenBank/DDBJ whole genome shotgun (WGS) entry which is preliminary data.</text>
</comment>
<keyword evidence="1" id="KW-0812">Transmembrane</keyword>
<dbReference type="AlphaFoldDB" id="K3VP39"/>
<dbReference type="HOGENOM" id="CLU_054084_0_0_1"/>
<feature type="transmembrane region" description="Helical" evidence="1">
    <location>
        <begin position="351"/>
        <end position="380"/>
    </location>
</feature>
<keyword evidence="3" id="KW-1185">Reference proteome</keyword>
<name>K3VP39_FUSPC</name>
<reference evidence="2 3" key="1">
    <citation type="journal article" date="2012" name="PLoS Pathog.">
        <title>Comparative pathogenomics reveals horizontally acquired novel virulence genes in fungi infecting cereal hosts.</title>
        <authorList>
            <person name="Gardiner D.M."/>
            <person name="McDonald M.C."/>
            <person name="Covarelli L."/>
            <person name="Solomon P.S."/>
            <person name="Rusu A.G."/>
            <person name="Marshall M."/>
            <person name="Kazan K."/>
            <person name="Chakraborty S."/>
            <person name="McDonald B.A."/>
            <person name="Manners J.M."/>
        </authorList>
    </citation>
    <scope>NUCLEOTIDE SEQUENCE [LARGE SCALE GENOMIC DNA]</scope>
    <source>
        <strain evidence="2 3">CS3096</strain>
    </source>
</reference>
<dbReference type="EMBL" id="AFNW01000064">
    <property type="protein sequence ID" value="EKJ76982.1"/>
    <property type="molecule type" value="Genomic_DNA"/>
</dbReference>
<keyword evidence="1" id="KW-1133">Transmembrane helix</keyword>
<evidence type="ECO:0000313" key="3">
    <source>
        <dbReference type="Proteomes" id="UP000007978"/>
    </source>
</evidence>
<dbReference type="KEGG" id="fpu:FPSE_02857"/>
<keyword evidence="1" id="KW-0472">Membrane</keyword>
<sequence length="383" mass="42833">MCHSRETFKELLLADASPSIRTLIDLNPGLARIDRCIAHFVQTSLSQPQVPGSFSAIQLSTSTIWSILLLTSQALTAKSTGPEHTVHAIASDLNLQLSLQLPLPAAQQRIPTLQRMAIASIGWVSFLFNWKSPVVSNICTIEGGPSLKQSNPHMEDCIRSINMFIRPWGLIPQICDKRALIDNLLYLSNLNFHSLTHIGRLNIKTLHMFQYPSICLLALSNGNYQKIIHQILKGLCEPTNSLHREVLLSLRFIFGATRKSRNLANKVAFLGQPWQDHDAAFDDLFQGKFDHILLQSPPGSSRTLNGQDFLTPWNGFPLLGERLLQIQNYNKEQHPTSTRAMIRDKRNPAQWYILWAVLLIGSLSLILSILQLGVGIAQLVTSS</sequence>
<evidence type="ECO:0000256" key="1">
    <source>
        <dbReference type="SAM" id="Phobius"/>
    </source>
</evidence>
<evidence type="ECO:0000313" key="2">
    <source>
        <dbReference type="EMBL" id="EKJ76982.1"/>
    </source>
</evidence>
<dbReference type="GeneID" id="20361476"/>
<gene>
    <name evidence="2" type="ORF">FPSE_02857</name>
</gene>
<protein>
    <submittedName>
        <fullName evidence="2">Uncharacterized protein</fullName>
    </submittedName>
</protein>
<dbReference type="RefSeq" id="XP_009254251.1">
    <property type="nucleotide sequence ID" value="XM_009255976.1"/>
</dbReference>
<proteinExistence type="predicted"/>
<dbReference type="Proteomes" id="UP000007978">
    <property type="component" value="Chromosome 3"/>
</dbReference>
<dbReference type="OrthoDB" id="5428890at2759"/>
<accession>K3VP39</accession>
<organism evidence="2 3">
    <name type="scientific">Fusarium pseudograminearum (strain CS3096)</name>
    <name type="common">Wheat and barley crown-rot fungus</name>
    <dbReference type="NCBI Taxonomy" id="1028729"/>
    <lineage>
        <taxon>Eukaryota</taxon>
        <taxon>Fungi</taxon>
        <taxon>Dikarya</taxon>
        <taxon>Ascomycota</taxon>
        <taxon>Pezizomycotina</taxon>
        <taxon>Sordariomycetes</taxon>
        <taxon>Hypocreomycetidae</taxon>
        <taxon>Hypocreales</taxon>
        <taxon>Nectriaceae</taxon>
        <taxon>Fusarium</taxon>
    </lineage>
</organism>